<dbReference type="GO" id="GO:0002939">
    <property type="term" value="P:tRNA N1-guanine methylation"/>
    <property type="evidence" value="ECO:0007669"/>
    <property type="project" value="TreeGrafter"/>
</dbReference>
<evidence type="ECO:0000256" key="3">
    <source>
        <dbReference type="ARBA" id="ARBA00022679"/>
    </source>
</evidence>
<name>K0TMZ5_THAOC</name>
<evidence type="ECO:0000259" key="6">
    <source>
        <dbReference type="PROSITE" id="PS51675"/>
    </source>
</evidence>
<dbReference type="GO" id="GO:0008168">
    <property type="term" value="F:methyltransferase activity"/>
    <property type="evidence" value="ECO:0007669"/>
    <property type="project" value="UniProtKB-KW"/>
</dbReference>
<dbReference type="OMA" id="MELMQRW"/>
<evidence type="ECO:0000313" key="7">
    <source>
        <dbReference type="EMBL" id="EJK76666.1"/>
    </source>
</evidence>
<dbReference type="OrthoDB" id="278300at2759"/>
<keyword evidence="2" id="KW-0489">Methyltransferase</keyword>
<dbReference type="Gene3D" id="3.40.1280.30">
    <property type="match status" value="1"/>
</dbReference>
<evidence type="ECO:0000256" key="1">
    <source>
        <dbReference type="ARBA" id="ARBA00012797"/>
    </source>
</evidence>
<proteinExistence type="predicted"/>
<keyword evidence="3" id="KW-0808">Transferase</keyword>
<dbReference type="EMBL" id="AGNL01001875">
    <property type="protein sequence ID" value="EJK76666.1"/>
    <property type="molecule type" value="Genomic_DNA"/>
</dbReference>
<keyword evidence="4" id="KW-0949">S-adenosyl-L-methionine</keyword>
<dbReference type="InterPro" id="IPR028564">
    <property type="entry name" value="MT_TRM10-typ"/>
</dbReference>
<dbReference type="GO" id="GO:0005634">
    <property type="term" value="C:nucleus"/>
    <property type="evidence" value="ECO:0007669"/>
    <property type="project" value="TreeGrafter"/>
</dbReference>
<dbReference type="PROSITE" id="PS51675">
    <property type="entry name" value="SAM_MT_TRM10"/>
    <property type="match status" value="1"/>
</dbReference>
<comment type="caution">
    <text evidence="7">The sequence shown here is derived from an EMBL/GenBank/DDBJ whole genome shotgun (WGS) entry which is preliminary data.</text>
</comment>
<evidence type="ECO:0000313" key="8">
    <source>
        <dbReference type="Proteomes" id="UP000266841"/>
    </source>
</evidence>
<dbReference type="EC" id="2.1.1.221" evidence="1"/>
<dbReference type="InterPro" id="IPR007356">
    <property type="entry name" value="tRNA_m1G_MeTrfase_euk"/>
</dbReference>
<dbReference type="Proteomes" id="UP000266841">
    <property type="component" value="Unassembled WGS sequence"/>
</dbReference>
<dbReference type="PANTHER" id="PTHR13563">
    <property type="entry name" value="TRNA (GUANINE-9-) METHYLTRANSFERASE"/>
    <property type="match status" value="1"/>
</dbReference>
<accession>K0TMZ5</accession>
<feature type="domain" description="SAM-dependent MTase TRM10-type" evidence="6">
    <location>
        <begin position="1"/>
        <end position="234"/>
    </location>
</feature>
<dbReference type="InterPro" id="IPR038459">
    <property type="entry name" value="MT_TRM10-typ_sf"/>
</dbReference>
<evidence type="ECO:0000256" key="2">
    <source>
        <dbReference type="ARBA" id="ARBA00022603"/>
    </source>
</evidence>
<sequence>MASSGSSAVMADSADATAAISAMHLGDGPQQSTKKDCHHNPLLVCDAGCGFPSQRRPRKERIHAVARQVFNFLEWRSTETKTKRGTKTGCSVSFLGSADDVEAIESRLGAQENAIEYLPDTNLCNYMGSVADDAVYLSPDAEETLSSSEPPPKIVVVGMLIDRSITAGRSKRRAAHLNMRAAKLPLDELKVKQLASDEPLNVDTVMELMQRWWWECTTQTENIDTGLTREQYSKCFAISAALSMRTQRIRHPNRTFHKQGN</sequence>
<dbReference type="GO" id="GO:0000049">
    <property type="term" value="F:tRNA binding"/>
    <property type="evidence" value="ECO:0007669"/>
    <property type="project" value="TreeGrafter"/>
</dbReference>
<reference evidence="7 8" key="1">
    <citation type="journal article" date="2012" name="Genome Biol.">
        <title>Genome and low-iron response of an oceanic diatom adapted to chronic iron limitation.</title>
        <authorList>
            <person name="Lommer M."/>
            <person name="Specht M."/>
            <person name="Roy A.S."/>
            <person name="Kraemer L."/>
            <person name="Andreson R."/>
            <person name="Gutowska M.A."/>
            <person name="Wolf J."/>
            <person name="Bergner S.V."/>
            <person name="Schilhabel M.B."/>
            <person name="Klostermeier U.C."/>
            <person name="Beiko R.G."/>
            <person name="Rosenstiel P."/>
            <person name="Hippler M."/>
            <person name="Laroche J."/>
        </authorList>
    </citation>
    <scope>NUCLEOTIDE SEQUENCE [LARGE SCALE GENOMIC DNA]</scope>
    <source>
        <strain evidence="7 8">CCMP1005</strain>
    </source>
</reference>
<dbReference type="eggNOG" id="ENOG502SSMQ">
    <property type="taxonomic scope" value="Eukaryota"/>
</dbReference>
<keyword evidence="8" id="KW-1185">Reference proteome</keyword>
<protein>
    <recommendedName>
        <fullName evidence="1">tRNA (guanine(9)-N(1))-methyltransferase</fullName>
        <ecNumber evidence="1">2.1.1.221</ecNumber>
    </recommendedName>
</protein>
<dbReference type="PANTHER" id="PTHR13563:SF13">
    <property type="entry name" value="TRNA METHYLTRANSFERASE 10 HOMOLOG A"/>
    <property type="match status" value="1"/>
</dbReference>
<evidence type="ECO:0000256" key="4">
    <source>
        <dbReference type="ARBA" id="ARBA00022691"/>
    </source>
</evidence>
<gene>
    <name evidence="7" type="ORF">THAOC_01561</name>
</gene>
<dbReference type="AlphaFoldDB" id="K0TMZ5"/>
<evidence type="ECO:0000256" key="5">
    <source>
        <dbReference type="ARBA" id="ARBA00048434"/>
    </source>
</evidence>
<comment type="catalytic activity">
    <reaction evidence="5">
        <text>guanosine(9) in tRNA + S-adenosyl-L-methionine = N(1)-methylguanosine(9) in tRNA + S-adenosyl-L-homocysteine + H(+)</text>
        <dbReference type="Rhea" id="RHEA:43156"/>
        <dbReference type="Rhea" id="RHEA-COMP:10367"/>
        <dbReference type="Rhea" id="RHEA-COMP:10368"/>
        <dbReference type="ChEBI" id="CHEBI:15378"/>
        <dbReference type="ChEBI" id="CHEBI:57856"/>
        <dbReference type="ChEBI" id="CHEBI:59789"/>
        <dbReference type="ChEBI" id="CHEBI:73542"/>
        <dbReference type="ChEBI" id="CHEBI:74269"/>
        <dbReference type="EC" id="2.1.1.221"/>
    </reaction>
</comment>
<organism evidence="7 8">
    <name type="scientific">Thalassiosira oceanica</name>
    <name type="common">Marine diatom</name>
    <dbReference type="NCBI Taxonomy" id="159749"/>
    <lineage>
        <taxon>Eukaryota</taxon>
        <taxon>Sar</taxon>
        <taxon>Stramenopiles</taxon>
        <taxon>Ochrophyta</taxon>
        <taxon>Bacillariophyta</taxon>
        <taxon>Coscinodiscophyceae</taxon>
        <taxon>Thalassiosirophycidae</taxon>
        <taxon>Thalassiosirales</taxon>
        <taxon>Thalassiosiraceae</taxon>
        <taxon>Thalassiosira</taxon>
    </lineage>
</organism>